<dbReference type="GO" id="GO:0015293">
    <property type="term" value="F:symporter activity"/>
    <property type="evidence" value="ECO:0007669"/>
    <property type="project" value="UniProtKB-KW"/>
</dbReference>
<dbReference type="PROSITE" id="PS50267">
    <property type="entry name" value="NA_NEUROTRAN_SYMP_3"/>
    <property type="match status" value="1"/>
</dbReference>
<dbReference type="RefSeq" id="WP_038479734.1">
    <property type="nucleotide sequence ID" value="NZ_CP003923.1"/>
</dbReference>
<dbReference type="eggNOG" id="COG0733">
    <property type="taxonomic scope" value="Bacteria"/>
</dbReference>
<name>A0A060M1H7_9BACI</name>
<keyword evidence="9" id="KW-1185">Reference proteome</keyword>
<dbReference type="PROSITE" id="PS00610">
    <property type="entry name" value="NA_NEUROTRAN_SYMP_1"/>
    <property type="match status" value="1"/>
</dbReference>
<evidence type="ECO:0000256" key="3">
    <source>
        <dbReference type="ARBA" id="ARBA00022692"/>
    </source>
</evidence>
<feature type="transmembrane region" description="Helical" evidence="7">
    <location>
        <begin position="176"/>
        <end position="196"/>
    </location>
</feature>
<feature type="transmembrane region" description="Helical" evidence="7">
    <location>
        <begin position="41"/>
        <end position="65"/>
    </location>
</feature>
<dbReference type="AlphaFoldDB" id="A0A060M1H7"/>
<feature type="transmembrane region" description="Helical" evidence="7">
    <location>
        <begin position="249"/>
        <end position="274"/>
    </location>
</feature>
<dbReference type="InterPro" id="IPR047218">
    <property type="entry name" value="YocR/YhdH-like"/>
</dbReference>
<evidence type="ECO:0000256" key="1">
    <source>
        <dbReference type="ARBA" id="ARBA00004141"/>
    </source>
</evidence>
<reference evidence="8 9" key="1">
    <citation type="journal article" date="2014" name="Gene">
        <title>A comparative genomic analysis of the alkalitolerant soil bacterium Bacillus lehensis G1.</title>
        <authorList>
            <person name="Noor Y.M."/>
            <person name="Samsulrizal N.H."/>
            <person name="Jema'on N.A."/>
            <person name="Low K.O."/>
            <person name="Ramli A.N."/>
            <person name="Alias N.I."/>
            <person name="Damis S.I."/>
            <person name="Fuzi S.F."/>
            <person name="Isa M.N."/>
            <person name="Murad A.M."/>
            <person name="Raih M.F."/>
            <person name="Bakar F.D."/>
            <person name="Najimudin N."/>
            <person name="Mahadi N.M."/>
            <person name="Illias R.M."/>
        </authorList>
    </citation>
    <scope>NUCLEOTIDE SEQUENCE [LARGE SCALE GENOMIC DNA]</scope>
    <source>
        <strain evidence="8 9">G1</strain>
    </source>
</reference>
<dbReference type="GO" id="GO:0016020">
    <property type="term" value="C:membrane"/>
    <property type="evidence" value="ECO:0007669"/>
    <property type="project" value="UniProtKB-SubCell"/>
</dbReference>
<evidence type="ECO:0000256" key="2">
    <source>
        <dbReference type="ARBA" id="ARBA00022448"/>
    </source>
</evidence>
<keyword evidence="3 6" id="KW-0812">Transmembrane</keyword>
<sequence length="458" mass="49776">MSTRQQQWSSKLGFLYATAGSAIGLGAIWKFPYIAGTSGGGAFFVLFLVFTLLIGVPLLIGEYVLGRHSQADAVTTFKKLAPTSTFRFTGWLGVVTCFLILSFYSVIGGWSILYLGSSLSGQLHSLDADGYAQRFGELIASPYLAIGAQAIFLALAAGIVSKGVQKGIEKASKWMIPILFILLLILAGYSLTLEGAQEGLRFLFSPNWSTVSNDVVLFALGQSFFALSLGVSIMITLSSYASKQQDLPLSAMTLGGMNILVAMLAGVMIFPGVFTFQLEPTEGPTLIFAAVPTIFSQIPYGQVLVVLFFILFFFAALSTAFSLLEIVIAAFIKKDASKRRQVSWIVALLVLIMGIPSTLSFGLMSEFYLFGMPFFDLIDYTVSNILMPIGALFISVFLLVKVPKSVLKKEFRQGSMFGRKLFVVWYSMMVLVVPVAITVVLIDQLFGLNVLSILGVIF</sequence>
<dbReference type="Proteomes" id="UP000027142">
    <property type="component" value="Chromosome"/>
</dbReference>
<comment type="similarity">
    <text evidence="6">Belongs to the sodium:neurotransmitter symporter (SNF) (TC 2.A.22) family.</text>
</comment>
<keyword evidence="5 7" id="KW-0472">Membrane</keyword>
<dbReference type="EMBL" id="CP003923">
    <property type="protein sequence ID" value="AIC94403.1"/>
    <property type="molecule type" value="Genomic_DNA"/>
</dbReference>
<evidence type="ECO:0000256" key="6">
    <source>
        <dbReference type="RuleBase" id="RU003732"/>
    </source>
</evidence>
<keyword evidence="2 6" id="KW-0813">Transport</keyword>
<organism evidence="8 9">
    <name type="scientific">Shouchella lehensis G1</name>
    <dbReference type="NCBI Taxonomy" id="1246626"/>
    <lineage>
        <taxon>Bacteria</taxon>
        <taxon>Bacillati</taxon>
        <taxon>Bacillota</taxon>
        <taxon>Bacilli</taxon>
        <taxon>Bacillales</taxon>
        <taxon>Bacillaceae</taxon>
        <taxon>Shouchella</taxon>
    </lineage>
</organism>
<evidence type="ECO:0000313" key="9">
    <source>
        <dbReference type="Proteomes" id="UP000027142"/>
    </source>
</evidence>
<keyword evidence="4 7" id="KW-1133">Transmembrane helix</keyword>
<feature type="transmembrane region" description="Helical" evidence="7">
    <location>
        <begin position="377"/>
        <end position="400"/>
    </location>
</feature>
<dbReference type="InterPro" id="IPR000175">
    <property type="entry name" value="Na/ntran_symport"/>
</dbReference>
<evidence type="ECO:0000313" key="8">
    <source>
        <dbReference type="EMBL" id="AIC94403.1"/>
    </source>
</evidence>
<proteinExistence type="inferred from homology"/>
<gene>
    <name evidence="8" type="ORF">BleG1_1825</name>
</gene>
<comment type="subcellular location">
    <subcellularLocation>
        <location evidence="1">Membrane</location>
        <topology evidence="1">Multi-pass membrane protein</topology>
    </subcellularLocation>
</comment>
<dbReference type="PRINTS" id="PR00176">
    <property type="entry name" value="NANEUSMPORT"/>
</dbReference>
<feature type="transmembrane region" description="Helical" evidence="7">
    <location>
        <begin position="303"/>
        <end position="332"/>
    </location>
</feature>
<feature type="transmembrane region" description="Helical" evidence="7">
    <location>
        <begin position="344"/>
        <end position="365"/>
    </location>
</feature>
<evidence type="ECO:0000256" key="4">
    <source>
        <dbReference type="ARBA" id="ARBA00022989"/>
    </source>
</evidence>
<dbReference type="SUPFAM" id="SSF161070">
    <property type="entry name" value="SNF-like"/>
    <property type="match status" value="1"/>
</dbReference>
<dbReference type="InterPro" id="IPR037272">
    <property type="entry name" value="SNS_sf"/>
</dbReference>
<keyword evidence="6" id="KW-0769">Symport</keyword>
<dbReference type="PANTHER" id="PTHR42948:SF1">
    <property type="entry name" value="TRANSPORTER"/>
    <property type="match status" value="1"/>
</dbReference>
<feature type="transmembrane region" description="Helical" evidence="7">
    <location>
        <begin position="216"/>
        <end position="237"/>
    </location>
</feature>
<dbReference type="NCBIfam" id="NF037979">
    <property type="entry name" value="Na_transp"/>
    <property type="match status" value="1"/>
</dbReference>
<feature type="transmembrane region" description="Helical" evidence="7">
    <location>
        <begin position="86"/>
        <end position="113"/>
    </location>
</feature>
<dbReference type="Pfam" id="PF00209">
    <property type="entry name" value="SNF"/>
    <property type="match status" value="2"/>
</dbReference>
<dbReference type="CDD" id="cd10336">
    <property type="entry name" value="SLC6sbd_Tyt1-Like"/>
    <property type="match status" value="1"/>
</dbReference>
<protein>
    <recommendedName>
        <fullName evidence="6">Transporter</fullName>
    </recommendedName>
</protein>
<evidence type="ECO:0000256" key="5">
    <source>
        <dbReference type="ARBA" id="ARBA00023136"/>
    </source>
</evidence>
<feature type="transmembrane region" description="Helical" evidence="7">
    <location>
        <begin position="12"/>
        <end position="29"/>
    </location>
</feature>
<evidence type="ECO:0000256" key="7">
    <source>
        <dbReference type="SAM" id="Phobius"/>
    </source>
</evidence>
<feature type="transmembrane region" description="Helical" evidence="7">
    <location>
        <begin position="421"/>
        <end position="442"/>
    </location>
</feature>
<accession>A0A060M1H7</accession>
<dbReference type="HOGENOM" id="CLU_006855_3_4_9"/>
<feature type="transmembrane region" description="Helical" evidence="7">
    <location>
        <begin position="143"/>
        <end position="164"/>
    </location>
</feature>
<dbReference type="PANTHER" id="PTHR42948">
    <property type="entry name" value="TRANSPORTER"/>
    <property type="match status" value="1"/>
</dbReference>
<dbReference type="KEGG" id="ble:BleG1_1825"/>
<dbReference type="OrthoDB" id="9762833at2"/>
<dbReference type="PATRIC" id="fig|1246626.3.peg.1820"/>